<comment type="caution">
    <text evidence="8">The sequence shown here is derived from an EMBL/GenBank/DDBJ whole genome shotgun (WGS) entry which is preliminary data.</text>
</comment>
<proteinExistence type="inferred from homology"/>
<dbReference type="PANTHER" id="PTHR43133">
    <property type="entry name" value="RNA POLYMERASE ECF-TYPE SIGMA FACTO"/>
    <property type="match status" value="1"/>
</dbReference>
<protein>
    <submittedName>
        <fullName evidence="8">RNA polymerase sigma factor</fullName>
    </submittedName>
</protein>
<dbReference type="Pfam" id="PF08281">
    <property type="entry name" value="Sigma70_r4_2"/>
    <property type="match status" value="1"/>
</dbReference>
<evidence type="ECO:0000313" key="8">
    <source>
        <dbReference type="EMBL" id="MEL1262856.1"/>
    </source>
</evidence>
<dbReference type="NCBIfam" id="TIGR02937">
    <property type="entry name" value="sigma70-ECF"/>
    <property type="match status" value="1"/>
</dbReference>
<dbReference type="PANTHER" id="PTHR43133:SF8">
    <property type="entry name" value="RNA POLYMERASE SIGMA FACTOR HI_1459-RELATED"/>
    <property type="match status" value="1"/>
</dbReference>
<dbReference type="EMBL" id="JBBWWT010000001">
    <property type="protein sequence ID" value="MEL1262856.1"/>
    <property type="molecule type" value="Genomic_DNA"/>
</dbReference>
<keyword evidence="2" id="KW-0805">Transcription regulation</keyword>
<dbReference type="InterPro" id="IPR007627">
    <property type="entry name" value="RNA_pol_sigma70_r2"/>
</dbReference>
<keyword evidence="5" id="KW-0804">Transcription</keyword>
<dbReference type="Pfam" id="PF04542">
    <property type="entry name" value="Sigma70_r2"/>
    <property type="match status" value="1"/>
</dbReference>
<evidence type="ECO:0000259" key="7">
    <source>
        <dbReference type="Pfam" id="PF08281"/>
    </source>
</evidence>
<feature type="domain" description="RNA polymerase sigma-70 region 2" evidence="6">
    <location>
        <begin position="32"/>
        <end position="93"/>
    </location>
</feature>
<sequence>MSNGTQPTWINAVAQAAGSPLDERFEAFLRDEREALFKFLITRLPTDEDAQDAVQESLIRMIRYRDSEPPEAWKRLLYRIAVNVANDQHRYARSHHAAGHVTIDDALDAAPTDEPAHDEHLAQQEELAAVAEVILTLSPRCQEIFLLNRVEGMTYVQVAETCGISLKAVEKHMTKALAALRRQLGKPAPVTS</sequence>
<gene>
    <name evidence="8" type="ORF">AAD027_00515</name>
</gene>
<dbReference type="InterPro" id="IPR013324">
    <property type="entry name" value="RNA_pol_sigma_r3/r4-like"/>
</dbReference>
<evidence type="ECO:0000313" key="9">
    <source>
        <dbReference type="Proteomes" id="UP001459204"/>
    </source>
</evidence>
<dbReference type="InterPro" id="IPR013249">
    <property type="entry name" value="RNA_pol_sigma70_r4_t2"/>
</dbReference>
<dbReference type="CDD" id="cd06171">
    <property type="entry name" value="Sigma70_r4"/>
    <property type="match status" value="1"/>
</dbReference>
<keyword evidence="9" id="KW-1185">Reference proteome</keyword>
<evidence type="ECO:0000256" key="1">
    <source>
        <dbReference type="ARBA" id="ARBA00010641"/>
    </source>
</evidence>
<evidence type="ECO:0000256" key="5">
    <source>
        <dbReference type="ARBA" id="ARBA00023163"/>
    </source>
</evidence>
<dbReference type="InterPro" id="IPR013325">
    <property type="entry name" value="RNA_pol_sigma_r2"/>
</dbReference>
<dbReference type="RefSeq" id="WP_341724058.1">
    <property type="nucleotide sequence ID" value="NZ_JBBWWT010000001.1"/>
</dbReference>
<organism evidence="8 9">
    <name type="scientific">Pseudoxanthomonas putridarboris</name>
    <dbReference type="NCBI Taxonomy" id="752605"/>
    <lineage>
        <taxon>Bacteria</taxon>
        <taxon>Pseudomonadati</taxon>
        <taxon>Pseudomonadota</taxon>
        <taxon>Gammaproteobacteria</taxon>
        <taxon>Lysobacterales</taxon>
        <taxon>Lysobacteraceae</taxon>
        <taxon>Pseudoxanthomonas</taxon>
    </lineage>
</organism>
<dbReference type="Gene3D" id="1.10.10.10">
    <property type="entry name" value="Winged helix-like DNA-binding domain superfamily/Winged helix DNA-binding domain"/>
    <property type="match status" value="1"/>
</dbReference>
<name>A0ABU9IV63_9GAMM</name>
<dbReference type="SUPFAM" id="SSF88946">
    <property type="entry name" value="Sigma2 domain of RNA polymerase sigma factors"/>
    <property type="match status" value="1"/>
</dbReference>
<evidence type="ECO:0000256" key="3">
    <source>
        <dbReference type="ARBA" id="ARBA00023082"/>
    </source>
</evidence>
<evidence type="ECO:0000256" key="4">
    <source>
        <dbReference type="ARBA" id="ARBA00023125"/>
    </source>
</evidence>
<keyword evidence="3" id="KW-0731">Sigma factor</keyword>
<accession>A0ABU9IV63</accession>
<dbReference type="Gene3D" id="1.10.1740.10">
    <property type="match status" value="1"/>
</dbReference>
<dbReference type="SUPFAM" id="SSF88659">
    <property type="entry name" value="Sigma3 and sigma4 domains of RNA polymerase sigma factors"/>
    <property type="match status" value="1"/>
</dbReference>
<feature type="domain" description="RNA polymerase sigma factor 70 region 4 type 2" evidence="7">
    <location>
        <begin position="129"/>
        <end position="180"/>
    </location>
</feature>
<dbReference type="InterPro" id="IPR014284">
    <property type="entry name" value="RNA_pol_sigma-70_dom"/>
</dbReference>
<dbReference type="Proteomes" id="UP001459204">
    <property type="component" value="Unassembled WGS sequence"/>
</dbReference>
<dbReference type="InterPro" id="IPR039425">
    <property type="entry name" value="RNA_pol_sigma-70-like"/>
</dbReference>
<evidence type="ECO:0000256" key="2">
    <source>
        <dbReference type="ARBA" id="ARBA00023015"/>
    </source>
</evidence>
<dbReference type="InterPro" id="IPR036388">
    <property type="entry name" value="WH-like_DNA-bd_sf"/>
</dbReference>
<comment type="similarity">
    <text evidence="1">Belongs to the sigma-70 factor family. ECF subfamily.</text>
</comment>
<keyword evidence="4" id="KW-0238">DNA-binding</keyword>
<reference evidence="8 9" key="1">
    <citation type="submission" date="2024-04" db="EMBL/GenBank/DDBJ databases">
        <title>Draft genome sequence of Pseudoxanthomonas putridarboris WD12.</title>
        <authorList>
            <person name="Oh J."/>
        </authorList>
    </citation>
    <scope>NUCLEOTIDE SEQUENCE [LARGE SCALE GENOMIC DNA]</scope>
    <source>
        <strain evidence="8 9">WD12</strain>
    </source>
</reference>
<evidence type="ECO:0000259" key="6">
    <source>
        <dbReference type="Pfam" id="PF04542"/>
    </source>
</evidence>